<dbReference type="Proteomes" id="UP000001037">
    <property type="component" value="Chromosome"/>
</dbReference>
<dbReference type="EMBL" id="CP002838">
    <property type="protein sequence ID" value="AEM38298.1"/>
    <property type="molecule type" value="Genomic_DNA"/>
</dbReference>
<proteinExistence type="predicted"/>
<dbReference type="GeneID" id="52281850"/>
<gene>
    <name evidence="1" type="ordered locus">Pyrfu_0427</name>
</gene>
<dbReference type="STRING" id="694429.Pyrfu_0427"/>
<organism evidence="1 2">
    <name type="scientific">Pyrolobus fumarii (strain DSM 11204 / 1A)</name>
    <dbReference type="NCBI Taxonomy" id="694429"/>
    <lineage>
        <taxon>Archaea</taxon>
        <taxon>Thermoproteota</taxon>
        <taxon>Thermoprotei</taxon>
        <taxon>Desulfurococcales</taxon>
        <taxon>Pyrodictiaceae</taxon>
        <taxon>Pyrolobus</taxon>
    </lineage>
</organism>
<evidence type="ECO:0000313" key="1">
    <source>
        <dbReference type="EMBL" id="AEM38298.1"/>
    </source>
</evidence>
<reference evidence="1 2" key="1">
    <citation type="journal article" date="2011" name="Stand. Genomic Sci.">
        <title>Complete genome sequence of the hyperthermophilic chemolithoautotroph Pyrolobus fumarii type strain (1A).</title>
        <authorList>
            <person name="Anderson I."/>
            <person name="Goker M."/>
            <person name="Nolan M."/>
            <person name="Lucas S."/>
            <person name="Hammon N."/>
            <person name="Deshpande S."/>
            <person name="Cheng J.F."/>
            <person name="Tapia R."/>
            <person name="Han C."/>
            <person name="Goodwin L."/>
            <person name="Pitluck S."/>
            <person name="Huntemann M."/>
            <person name="Liolios K."/>
            <person name="Ivanova N."/>
            <person name="Pagani I."/>
            <person name="Mavromatis K."/>
            <person name="Ovchinikova G."/>
            <person name="Pati A."/>
            <person name="Chen A."/>
            <person name="Palaniappan K."/>
            <person name="Land M."/>
            <person name="Hauser L."/>
            <person name="Brambilla E.M."/>
            <person name="Huber H."/>
            <person name="Yasawong M."/>
            <person name="Rohde M."/>
            <person name="Spring S."/>
            <person name="Abt B."/>
            <person name="Sikorski J."/>
            <person name="Wirth R."/>
            <person name="Detter J.C."/>
            <person name="Woyke T."/>
            <person name="Bristow J."/>
            <person name="Eisen J.A."/>
            <person name="Markowitz V."/>
            <person name="Hugenholtz P."/>
            <person name="Kyrpides N.C."/>
            <person name="Klenk H.P."/>
            <person name="Lapidus A."/>
        </authorList>
    </citation>
    <scope>NUCLEOTIDE SEQUENCE [LARGE SCALE GENOMIC DNA]</scope>
    <source>
        <strain evidence="2">DSM 11204 / 1A</strain>
    </source>
</reference>
<evidence type="ECO:0000313" key="2">
    <source>
        <dbReference type="Proteomes" id="UP000001037"/>
    </source>
</evidence>
<keyword evidence="2" id="KW-1185">Reference proteome</keyword>
<dbReference type="RefSeq" id="WP_014025975.1">
    <property type="nucleotide sequence ID" value="NC_015931.1"/>
</dbReference>
<dbReference type="InParanoid" id="G0EG50"/>
<accession>G0EG50</accession>
<dbReference type="KEGG" id="pfm:Pyrfu_0427"/>
<sequence length="47" mass="5243">MSAPSLVRIELRLVAASHDGRILLLEVTRITSVEEDDQPLQQAQQTN</sequence>
<name>G0EG50_PYRF1</name>
<dbReference type="AlphaFoldDB" id="G0EG50"/>
<protein>
    <submittedName>
        <fullName evidence="1">Uncharacterized protein</fullName>
    </submittedName>
</protein>
<dbReference type="HOGENOM" id="CLU_3163271_0_0_2"/>